<evidence type="ECO:0000256" key="1">
    <source>
        <dbReference type="SAM" id="Coils"/>
    </source>
</evidence>
<feature type="compositionally biased region" description="Basic and acidic residues" evidence="2">
    <location>
        <begin position="188"/>
        <end position="201"/>
    </location>
</feature>
<feature type="coiled-coil region" evidence="1">
    <location>
        <begin position="751"/>
        <end position="778"/>
    </location>
</feature>
<evidence type="ECO:0000313" key="3">
    <source>
        <dbReference type="EMBL" id="CAG5181028.1"/>
    </source>
</evidence>
<feature type="region of interest" description="Disordered" evidence="2">
    <location>
        <begin position="432"/>
        <end position="499"/>
    </location>
</feature>
<feature type="region of interest" description="Disordered" evidence="2">
    <location>
        <begin position="1392"/>
        <end position="1413"/>
    </location>
</feature>
<keyword evidence="4" id="KW-1185">Reference proteome</keyword>
<name>A0A8J2N5I6_9PLEO</name>
<feature type="region of interest" description="Disordered" evidence="2">
    <location>
        <begin position="1"/>
        <end position="43"/>
    </location>
</feature>
<dbReference type="RefSeq" id="XP_043173126.1">
    <property type="nucleotide sequence ID" value="XM_043317191.1"/>
</dbReference>
<feature type="compositionally biased region" description="Polar residues" evidence="2">
    <location>
        <begin position="807"/>
        <end position="817"/>
    </location>
</feature>
<evidence type="ECO:0000256" key="2">
    <source>
        <dbReference type="SAM" id="MobiDB-lite"/>
    </source>
</evidence>
<feature type="compositionally biased region" description="Polar residues" evidence="2">
    <location>
        <begin position="1587"/>
        <end position="1596"/>
    </location>
</feature>
<sequence>MTRPSPTPHARHPDYQHHHHHQTQSHAVFPSHAPTHNHSSPIHENCFAVGQRTSEYIEPRIGLEDPNNGLIDASLHIETLACELRKADCEIWLLSHENAVLRERSNRGYVEGRMETTQALVGHLQHLHKSVQDLHGTLRVLMEEAYGVRDDEPEPSESRHYFEGGWEDMAKLWREGLAPIRRKDWSYTAQDGHEVQGRETRPVQLASEPEPGNGNEGADSCDMAYRFERSNTLSPEERRPPRGDRDALRQIDTEMAILHLQNRLERTETLIEYLTHRCNLQERWSNRVANISGNYEECTSVLLGDIYKTQEEGDDDEEEDEELYCTCGKCMLEEDEEEDEDDEPYCTCDGSYQELGSADGDATLRSGMGRDEDEKFVYDYGGYTTLDQADEPARDTDVVENQAYCDKDEVIRELIRQVERIEAQFHALTEAAQRDNLPSSTDPRTSTNDDDSTVAKDTKLIPSSTITVSVFDEEEKEDEDINLRGGNGEEESEVDHTRDHANTSLRTSIPASPHLLCQRVTSQVGNSIIDYIVVYLPPGFIIPDSMKPELVFHSATTIYYFPKRATEEIVRREAWKQKACGDGGWQSVGLHKIQSKQVFKNAIANIWETMGLSWNILTRGEWSFDENEDEGEMYMVNNNNLFLTNRTPEAASPHSRGGACDEYDSPIHEPIQISPLLNEDSLDEIERFHEILMDEARMGIIRDSPEQRAYAWVTVATTQQWGSFYLERELEEFKEMNNSLIQDLRWNMDVQVELEERLEVAEADKRAMAEDFQDLETRLAYLVETSAVHNPHPNYQEKETAIRGSNEDSQSTTSLKTPNERIQPEASRPWATTTINSFDFYLRRSTIVFAGFPPHIYQFPCKSTLLEIRGILKVGKRMEELENDPYIERIVEIMNVREEKGIYLPGNLSDERITIGIPDINTSTHLDREAKIAPWQVIDEEVEGLEKIVKVLKIESNVAQSSSVTSAQTTSSEGEKDYYQGVGDLINPLSDPVDTDDENRWPRSCICQACSSYGNELYYDILNSQSQRVVPVRGGGSDPGYWNHDQHGDREFPLHYPKLPVAVNAPQDTLKDHGKIAPASHRIAEDRAIATSKGPLSMRLGRLMFPPKFVQQRENSIRRFDWQHTKCLSPQDKDKSSRSFRYTRSAHCEEWVTHLDKHREYCDYCQAVFTEEDYAPSDLSPRHEDDAPALKSGAGRPWKKSIWPENTNNPPFSTVEDPDPRLRGGASSEADLDNDSEDWRSEWDDLASQTQSASCQPRTFRNSSTLSTKTTILPSSPVYRGSKPRRWPRTSELCTAMEFIREGPTILEYESCQSNAPRVRAGESVLSPHYYRPTNPNHMTRSKTSHPFLLETRRSRGESVLKRPHTGYKNFQHESSLGVSVVESDSILDSRAENWLENPRPTPSPPCIRHSESSSQYSQQSHDIGLMKVFDSDCCMLFDAKPREPSFRSDQHEFFPATGHSDLSERRLRARGRTVPNGMPLSRVLSGEMYEEHVRSKPVKKTKPSSPQPIWGVKLCERCTELLTLIVQYLNRLRQRLAAKRPKKRSPRSAIETPAAPPPSRTGCEAWYMNRGLPPVPFDKSLPPTPRTSNSVSNLHSEPKGKFPATSSVSVSLIKCAHAIAQAHDRAHADFISQQGDDWHVPTIAGPSDLVKEALMWLRYEAQSSNMGKVVFDRGIKDDITYDYAQSNGSVVI</sequence>
<dbReference type="EMBL" id="CAJRGZ010000025">
    <property type="protein sequence ID" value="CAG5181028.1"/>
    <property type="molecule type" value="Genomic_DNA"/>
</dbReference>
<feature type="region of interest" description="Disordered" evidence="2">
    <location>
        <begin position="790"/>
        <end position="828"/>
    </location>
</feature>
<comment type="caution">
    <text evidence="3">The sequence shown here is derived from an EMBL/GenBank/DDBJ whole genome shotgun (WGS) entry which is preliminary data.</text>
</comment>
<keyword evidence="1" id="KW-0175">Coiled coil</keyword>
<feature type="region of interest" description="Disordered" evidence="2">
    <location>
        <begin position="188"/>
        <end position="222"/>
    </location>
</feature>
<feature type="compositionally biased region" description="Polar residues" evidence="2">
    <location>
        <begin position="436"/>
        <end position="446"/>
    </location>
</feature>
<organism evidence="3 4">
    <name type="scientific">Alternaria atra</name>
    <dbReference type="NCBI Taxonomy" id="119953"/>
    <lineage>
        <taxon>Eukaryota</taxon>
        <taxon>Fungi</taxon>
        <taxon>Dikarya</taxon>
        <taxon>Ascomycota</taxon>
        <taxon>Pezizomycotina</taxon>
        <taxon>Dothideomycetes</taxon>
        <taxon>Pleosporomycetidae</taxon>
        <taxon>Pleosporales</taxon>
        <taxon>Pleosporineae</taxon>
        <taxon>Pleosporaceae</taxon>
        <taxon>Alternaria</taxon>
        <taxon>Alternaria sect. Ulocladioides</taxon>
    </lineage>
</organism>
<protein>
    <submittedName>
        <fullName evidence="3">Uncharacterized protein</fullName>
    </submittedName>
</protein>
<feature type="region of interest" description="Disordered" evidence="2">
    <location>
        <begin position="1176"/>
        <end position="1286"/>
    </location>
</feature>
<proteinExistence type="predicted"/>
<feature type="compositionally biased region" description="Polar residues" evidence="2">
    <location>
        <begin position="1247"/>
        <end position="1274"/>
    </location>
</feature>
<feature type="compositionally biased region" description="Basic residues" evidence="2">
    <location>
        <begin position="1538"/>
        <end position="1547"/>
    </location>
</feature>
<feature type="compositionally biased region" description="Acidic residues" evidence="2">
    <location>
        <begin position="471"/>
        <end position="480"/>
    </location>
</feature>
<evidence type="ECO:0000313" key="4">
    <source>
        <dbReference type="Proteomes" id="UP000676310"/>
    </source>
</evidence>
<dbReference type="GeneID" id="67021791"/>
<gene>
    <name evidence="3" type="ORF">ALTATR162_LOCUS9557</name>
</gene>
<accession>A0A8J2N5I6</accession>
<dbReference type="Proteomes" id="UP000676310">
    <property type="component" value="Unassembled WGS sequence"/>
</dbReference>
<feature type="region of interest" description="Disordered" evidence="2">
    <location>
        <begin position="1538"/>
        <end position="1564"/>
    </location>
</feature>
<feature type="region of interest" description="Disordered" evidence="2">
    <location>
        <begin position="1578"/>
        <end position="1601"/>
    </location>
</feature>
<reference evidence="3" key="1">
    <citation type="submission" date="2021-05" db="EMBL/GenBank/DDBJ databases">
        <authorList>
            <person name="Stam R."/>
        </authorList>
    </citation>
    <scope>NUCLEOTIDE SEQUENCE</scope>
    <source>
        <strain evidence="3">CS162</strain>
    </source>
</reference>
<dbReference type="OrthoDB" id="3785861at2759"/>